<evidence type="ECO:0000256" key="3">
    <source>
        <dbReference type="ARBA" id="ARBA00022989"/>
    </source>
</evidence>
<reference evidence="7" key="1">
    <citation type="journal article" date="2019" name="Int. J. Syst. Evol. Microbiol.">
        <title>The Global Catalogue of Microorganisms (GCM) 10K type strain sequencing project: providing services to taxonomists for standard genome sequencing and annotation.</title>
        <authorList>
            <consortium name="The Broad Institute Genomics Platform"/>
            <consortium name="The Broad Institute Genome Sequencing Center for Infectious Disease"/>
            <person name="Wu L."/>
            <person name="Ma J."/>
        </authorList>
    </citation>
    <scope>NUCLEOTIDE SEQUENCE [LARGE SCALE GENOMIC DNA]</scope>
    <source>
        <strain evidence="7">CGMCC 1.16444</strain>
    </source>
</reference>
<dbReference type="InterPro" id="IPR039264">
    <property type="entry name" value="TehA"/>
</dbReference>
<feature type="transmembrane region" description="Helical" evidence="5">
    <location>
        <begin position="105"/>
        <end position="127"/>
    </location>
</feature>
<dbReference type="Pfam" id="PF03595">
    <property type="entry name" value="SLAC1"/>
    <property type="match status" value="1"/>
</dbReference>
<dbReference type="Gene3D" id="1.50.10.150">
    <property type="entry name" value="Voltage-dependent anion channel"/>
    <property type="match status" value="1"/>
</dbReference>
<evidence type="ECO:0000256" key="2">
    <source>
        <dbReference type="ARBA" id="ARBA00022692"/>
    </source>
</evidence>
<comment type="subcellular location">
    <subcellularLocation>
        <location evidence="1">Membrane</location>
        <topology evidence="1">Multi-pass membrane protein</topology>
    </subcellularLocation>
</comment>
<dbReference type="CDD" id="cd09324">
    <property type="entry name" value="TDT_TehA"/>
    <property type="match status" value="1"/>
</dbReference>
<name>A0ABV9Z7U4_9HYPH</name>
<evidence type="ECO:0000313" key="6">
    <source>
        <dbReference type="EMBL" id="MFC5069674.1"/>
    </source>
</evidence>
<evidence type="ECO:0000256" key="1">
    <source>
        <dbReference type="ARBA" id="ARBA00004141"/>
    </source>
</evidence>
<accession>A0ABV9Z7U4</accession>
<feature type="transmembrane region" description="Helical" evidence="5">
    <location>
        <begin position="35"/>
        <end position="59"/>
    </location>
</feature>
<keyword evidence="2 5" id="KW-0812">Transmembrane</keyword>
<comment type="caution">
    <text evidence="6">The sequence shown here is derived from an EMBL/GenBank/DDBJ whole genome shotgun (WGS) entry which is preliminary data.</text>
</comment>
<keyword evidence="7" id="KW-1185">Reference proteome</keyword>
<dbReference type="InterPro" id="IPR052951">
    <property type="entry name" value="Tellurite_res_ion_channel"/>
</dbReference>
<evidence type="ECO:0000256" key="5">
    <source>
        <dbReference type="SAM" id="Phobius"/>
    </source>
</evidence>
<dbReference type="RefSeq" id="WP_114956303.1">
    <property type="nucleotide sequence ID" value="NZ_JBHSJF010000008.1"/>
</dbReference>
<dbReference type="PANTHER" id="PTHR37955">
    <property type="entry name" value="TELLURITE RESISTANCE PROTEIN TEHA"/>
    <property type="match status" value="1"/>
</dbReference>
<dbReference type="EMBL" id="JBHSJF010000008">
    <property type="protein sequence ID" value="MFC5069674.1"/>
    <property type="molecule type" value="Genomic_DNA"/>
</dbReference>
<evidence type="ECO:0000313" key="7">
    <source>
        <dbReference type="Proteomes" id="UP001595796"/>
    </source>
</evidence>
<dbReference type="InterPro" id="IPR004695">
    <property type="entry name" value="SLAC1/Mae1/Ssu1/TehA"/>
</dbReference>
<dbReference type="PANTHER" id="PTHR37955:SF1">
    <property type="entry name" value="DEP DOMAIN-CONTAINING PROTEIN"/>
    <property type="match status" value="1"/>
</dbReference>
<organism evidence="6 7">
    <name type="scientific">Flaviflagellibacter deserti</name>
    <dbReference type="NCBI Taxonomy" id="2267266"/>
    <lineage>
        <taxon>Bacteria</taxon>
        <taxon>Pseudomonadati</taxon>
        <taxon>Pseudomonadota</taxon>
        <taxon>Alphaproteobacteria</taxon>
        <taxon>Hyphomicrobiales</taxon>
        <taxon>Flaviflagellibacter</taxon>
    </lineage>
</organism>
<evidence type="ECO:0000256" key="4">
    <source>
        <dbReference type="ARBA" id="ARBA00023136"/>
    </source>
</evidence>
<feature type="transmembrane region" description="Helical" evidence="5">
    <location>
        <begin position="7"/>
        <end position="29"/>
    </location>
</feature>
<feature type="transmembrane region" description="Helical" evidence="5">
    <location>
        <begin position="256"/>
        <end position="273"/>
    </location>
</feature>
<protein>
    <submittedName>
        <fullName evidence="6">Dicarboxylate transporter/tellurite-resistance protein TehA</fullName>
    </submittedName>
</protein>
<sequence length="331" mass="34540">MSIRVPVVPAAYFGMVLGLSGLGVAWRWAQKVWSVPASIGEAICFLAIAVWVALIALYIAKWLVARDEALAEIAHPVQCCFVGLIGVATMLAGGCILPYSFGLAVALFALGSIFALAFAVWRTGGLWHGERDHTTTTAVLYLPTVAGSFVTATVVSALGHPDWGQLFFGAGLFSWLAIESVLLNRMLTAPEMAAALRPTLGIQLAPAPVGAVAYLSATQGAPDALAHALIGYGLLQSLVLLRLMPWIREGGFAPSFWAFTFGITALATAPLRLLDRGDSGAIEAIAPVVFVAANVVVGLVAVGTVILAARGRLFAKTVAYPAVATEPSKAT</sequence>
<keyword evidence="3 5" id="KW-1133">Transmembrane helix</keyword>
<dbReference type="NCBIfam" id="NF008032">
    <property type="entry name" value="PRK10764.1"/>
    <property type="match status" value="1"/>
</dbReference>
<keyword evidence="4 5" id="KW-0472">Membrane</keyword>
<feature type="transmembrane region" description="Helical" evidence="5">
    <location>
        <begin position="139"/>
        <end position="160"/>
    </location>
</feature>
<proteinExistence type="predicted"/>
<feature type="transmembrane region" description="Helical" evidence="5">
    <location>
        <begin position="285"/>
        <end position="309"/>
    </location>
</feature>
<dbReference type="Proteomes" id="UP001595796">
    <property type="component" value="Unassembled WGS sequence"/>
</dbReference>
<feature type="transmembrane region" description="Helical" evidence="5">
    <location>
        <begin position="166"/>
        <end position="187"/>
    </location>
</feature>
<feature type="transmembrane region" description="Helical" evidence="5">
    <location>
        <begin position="79"/>
        <end position="99"/>
    </location>
</feature>
<gene>
    <name evidence="6" type="primary">tehA</name>
    <name evidence="6" type="ORF">ACFPFW_16785</name>
</gene>
<dbReference type="InterPro" id="IPR038665">
    <property type="entry name" value="Voltage-dep_anion_channel_sf"/>
</dbReference>